<evidence type="ECO:0000256" key="8">
    <source>
        <dbReference type="ARBA" id="ARBA00022840"/>
    </source>
</evidence>
<keyword evidence="10" id="KW-0472">Membrane</keyword>
<feature type="domain" description="Histidine kinase" evidence="11">
    <location>
        <begin position="228"/>
        <end position="431"/>
    </location>
</feature>
<evidence type="ECO:0000256" key="2">
    <source>
        <dbReference type="ARBA" id="ARBA00004370"/>
    </source>
</evidence>
<dbReference type="Pfam" id="PF13188">
    <property type="entry name" value="PAS_8"/>
    <property type="match status" value="1"/>
</dbReference>
<dbReference type="Gene3D" id="6.10.340.10">
    <property type="match status" value="1"/>
</dbReference>
<keyword evidence="14" id="KW-1185">Reference proteome</keyword>
<dbReference type="PANTHER" id="PTHR43065:SF10">
    <property type="entry name" value="PEROXIDE STRESS-ACTIVATED HISTIDINE KINASE MAK3"/>
    <property type="match status" value="1"/>
</dbReference>
<organism evidence="13 14">
    <name type="scientific">Rhabdobacter roseus</name>
    <dbReference type="NCBI Taxonomy" id="1655419"/>
    <lineage>
        <taxon>Bacteria</taxon>
        <taxon>Pseudomonadati</taxon>
        <taxon>Bacteroidota</taxon>
        <taxon>Cytophagia</taxon>
        <taxon>Cytophagales</taxon>
        <taxon>Cytophagaceae</taxon>
        <taxon>Rhabdobacter</taxon>
    </lineage>
</organism>
<dbReference type="InterPro" id="IPR036097">
    <property type="entry name" value="HisK_dim/P_sf"/>
</dbReference>
<dbReference type="GO" id="GO:0005524">
    <property type="term" value="F:ATP binding"/>
    <property type="evidence" value="ECO:0007669"/>
    <property type="project" value="UniProtKB-KW"/>
</dbReference>
<dbReference type="InterPro" id="IPR005467">
    <property type="entry name" value="His_kinase_dom"/>
</dbReference>
<dbReference type="EMBL" id="JACHGF010000018">
    <property type="protein sequence ID" value="MBB5287463.1"/>
    <property type="molecule type" value="Genomic_DNA"/>
</dbReference>
<evidence type="ECO:0000256" key="6">
    <source>
        <dbReference type="ARBA" id="ARBA00022741"/>
    </source>
</evidence>
<dbReference type="Gene3D" id="1.10.287.130">
    <property type="match status" value="1"/>
</dbReference>
<evidence type="ECO:0000256" key="3">
    <source>
        <dbReference type="ARBA" id="ARBA00012438"/>
    </source>
</evidence>
<keyword evidence="4" id="KW-0597">Phosphoprotein</keyword>
<dbReference type="SMART" id="SM00304">
    <property type="entry name" value="HAMP"/>
    <property type="match status" value="1"/>
</dbReference>
<sequence>MKISLRVRYLVFIVVLHAVLAFLTYQWLREEKVLFIASEVLLLLSVAFSVQIYRDFQKPIAFVQAGIETIKNQDFTVKFVPTGKPEIDVLIEVYNLMIDQLRQERTQQMEQHFFLEKLLEASPIAILVLDFDERITTVNERTCALFQRPRGYFEGKTVPELELKMLSQLEDLPDGAARSIKHNGIETYKVRRSHFMDRGFRRSFLMIEELTQELLETEKNAYGKVIRMMAHEVNNTLGATDSILQTASTMLTDPDFADLREALLVASERNQRLSRFMRNFADVVRLPAPRQVPLDLHQLLREVALFMQALAGQRGVALHTALPEGTWVVAVDEGQLEQVLVNVIKNAVEACVPGQEVWLCARAGSIQVRNNGQPIPAEVEAQLFNPFFSTKPDGQGVGLTLTRDILLNHGFPFSLRTQPDGWTTFEIRVVG</sequence>
<keyword evidence="9" id="KW-0902">Two-component regulatory system</keyword>
<dbReference type="InterPro" id="IPR000014">
    <property type="entry name" value="PAS"/>
</dbReference>
<reference evidence="13 14" key="1">
    <citation type="submission" date="2020-08" db="EMBL/GenBank/DDBJ databases">
        <title>Genomic Encyclopedia of Type Strains, Phase IV (KMG-IV): sequencing the most valuable type-strain genomes for metagenomic binning, comparative biology and taxonomic classification.</title>
        <authorList>
            <person name="Goeker M."/>
        </authorList>
    </citation>
    <scope>NUCLEOTIDE SEQUENCE [LARGE SCALE GENOMIC DNA]</scope>
    <source>
        <strain evidence="13 14">DSM 105074</strain>
    </source>
</reference>
<evidence type="ECO:0000259" key="12">
    <source>
        <dbReference type="PROSITE" id="PS50885"/>
    </source>
</evidence>
<dbReference type="Pfam" id="PF02518">
    <property type="entry name" value="HATPase_c"/>
    <property type="match status" value="1"/>
</dbReference>
<comment type="catalytic activity">
    <reaction evidence="1">
        <text>ATP + protein L-histidine = ADP + protein N-phospho-L-histidine.</text>
        <dbReference type="EC" id="2.7.13.3"/>
    </reaction>
</comment>
<feature type="transmembrane region" description="Helical" evidence="10">
    <location>
        <begin position="7"/>
        <end position="28"/>
    </location>
</feature>
<evidence type="ECO:0000256" key="4">
    <source>
        <dbReference type="ARBA" id="ARBA00022553"/>
    </source>
</evidence>
<feature type="domain" description="HAMP" evidence="12">
    <location>
        <begin position="54"/>
        <end position="106"/>
    </location>
</feature>
<dbReference type="Gene3D" id="3.30.450.20">
    <property type="entry name" value="PAS domain"/>
    <property type="match status" value="1"/>
</dbReference>
<dbReference type="InterPro" id="IPR004358">
    <property type="entry name" value="Sig_transdc_His_kin-like_C"/>
</dbReference>
<keyword evidence="8" id="KW-0067">ATP-binding</keyword>
<dbReference type="Gene3D" id="3.30.565.10">
    <property type="entry name" value="Histidine kinase-like ATPase, C-terminal domain"/>
    <property type="match status" value="1"/>
</dbReference>
<dbReference type="PANTHER" id="PTHR43065">
    <property type="entry name" value="SENSOR HISTIDINE KINASE"/>
    <property type="match status" value="1"/>
</dbReference>
<dbReference type="PROSITE" id="PS50109">
    <property type="entry name" value="HIS_KIN"/>
    <property type="match status" value="1"/>
</dbReference>
<dbReference type="Proteomes" id="UP000557307">
    <property type="component" value="Unassembled WGS sequence"/>
</dbReference>
<dbReference type="SUPFAM" id="SSF55874">
    <property type="entry name" value="ATPase domain of HSP90 chaperone/DNA topoisomerase II/histidine kinase"/>
    <property type="match status" value="1"/>
</dbReference>
<keyword evidence="6" id="KW-0547">Nucleotide-binding</keyword>
<proteinExistence type="predicted"/>
<dbReference type="InterPro" id="IPR035965">
    <property type="entry name" value="PAS-like_dom_sf"/>
</dbReference>
<evidence type="ECO:0000256" key="1">
    <source>
        <dbReference type="ARBA" id="ARBA00000085"/>
    </source>
</evidence>
<dbReference type="AlphaFoldDB" id="A0A840U1J8"/>
<dbReference type="EC" id="2.7.13.3" evidence="3"/>
<dbReference type="SUPFAM" id="SSF55785">
    <property type="entry name" value="PYP-like sensor domain (PAS domain)"/>
    <property type="match status" value="1"/>
</dbReference>
<keyword evidence="7 13" id="KW-0418">Kinase</keyword>
<evidence type="ECO:0000256" key="7">
    <source>
        <dbReference type="ARBA" id="ARBA00022777"/>
    </source>
</evidence>
<dbReference type="SMART" id="SM00387">
    <property type="entry name" value="HATPase_c"/>
    <property type="match status" value="1"/>
</dbReference>
<accession>A0A840U1J8</accession>
<keyword evidence="10" id="KW-1133">Transmembrane helix</keyword>
<dbReference type="SUPFAM" id="SSF47384">
    <property type="entry name" value="Homodimeric domain of signal transducing histidine kinase"/>
    <property type="match status" value="1"/>
</dbReference>
<dbReference type="InterPro" id="IPR003660">
    <property type="entry name" value="HAMP_dom"/>
</dbReference>
<keyword evidence="10" id="KW-0812">Transmembrane</keyword>
<dbReference type="PRINTS" id="PR00344">
    <property type="entry name" value="BCTRLSENSOR"/>
</dbReference>
<protein>
    <recommendedName>
        <fullName evidence="3">histidine kinase</fullName>
        <ecNumber evidence="3">2.7.13.3</ecNumber>
    </recommendedName>
</protein>
<evidence type="ECO:0000313" key="13">
    <source>
        <dbReference type="EMBL" id="MBB5287463.1"/>
    </source>
</evidence>
<dbReference type="GO" id="GO:0000155">
    <property type="term" value="F:phosphorelay sensor kinase activity"/>
    <property type="evidence" value="ECO:0007669"/>
    <property type="project" value="InterPro"/>
</dbReference>
<evidence type="ECO:0000313" key="14">
    <source>
        <dbReference type="Proteomes" id="UP000557307"/>
    </source>
</evidence>
<dbReference type="PROSITE" id="PS50885">
    <property type="entry name" value="HAMP"/>
    <property type="match status" value="1"/>
</dbReference>
<dbReference type="GO" id="GO:0016020">
    <property type="term" value="C:membrane"/>
    <property type="evidence" value="ECO:0007669"/>
    <property type="project" value="UniProtKB-SubCell"/>
</dbReference>
<name>A0A840U1J8_9BACT</name>
<evidence type="ECO:0000256" key="9">
    <source>
        <dbReference type="ARBA" id="ARBA00023012"/>
    </source>
</evidence>
<keyword evidence="5" id="KW-0808">Transferase</keyword>
<dbReference type="RefSeq" id="WP_184179674.1">
    <property type="nucleotide sequence ID" value="NZ_JACHGF010000018.1"/>
</dbReference>
<evidence type="ECO:0000259" key="11">
    <source>
        <dbReference type="PROSITE" id="PS50109"/>
    </source>
</evidence>
<dbReference type="InterPro" id="IPR003594">
    <property type="entry name" value="HATPase_dom"/>
</dbReference>
<evidence type="ECO:0000256" key="10">
    <source>
        <dbReference type="SAM" id="Phobius"/>
    </source>
</evidence>
<comment type="caution">
    <text evidence="13">The sequence shown here is derived from an EMBL/GenBank/DDBJ whole genome shotgun (WGS) entry which is preliminary data.</text>
</comment>
<gene>
    <name evidence="13" type="ORF">HNQ92_005626</name>
</gene>
<comment type="subcellular location">
    <subcellularLocation>
        <location evidence="2">Membrane</location>
    </subcellularLocation>
</comment>
<dbReference type="InterPro" id="IPR036890">
    <property type="entry name" value="HATPase_C_sf"/>
</dbReference>
<evidence type="ECO:0000256" key="5">
    <source>
        <dbReference type="ARBA" id="ARBA00022679"/>
    </source>
</evidence>